<name>A0A0R2KDW8_LACAM</name>
<dbReference type="EMBL" id="JQBQ01000074">
    <property type="protein sequence ID" value="KRN84612.1"/>
    <property type="molecule type" value="Genomic_DNA"/>
</dbReference>
<dbReference type="RefSeq" id="WP_056985899.1">
    <property type="nucleotide sequence ID" value="NZ_JQBQ01000074.1"/>
</dbReference>
<dbReference type="PANTHER" id="PTHR35149:SF2">
    <property type="entry name" value="DUF262 DOMAIN-CONTAINING PROTEIN"/>
    <property type="match status" value="1"/>
</dbReference>
<protein>
    <recommendedName>
        <fullName evidence="5">DUF262 domain-containing protein</fullName>
    </recommendedName>
</protein>
<proteinExistence type="predicted"/>
<dbReference type="Pfam" id="PF03235">
    <property type="entry name" value="GmrSD_N"/>
    <property type="match status" value="1"/>
</dbReference>
<feature type="domain" description="GmrSD restriction endonucleases C-terminal" evidence="2">
    <location>
        <begin position="415"/>
        <end position="544"/>
    </location>
</feature>
<dbReference type="PANTHER" id="PTHR35149">
    <property type="entry name" value="SLL5132 PROTEIN"/>
    <property type="match status" value="1"/>
</dbReference>
<evidence type="ECO:0000313" key="3">
    <source>
        <dbReference type="EMBL" id="KRN84612.1"/>
    </source>
</evidence>
<accession>A0A0R2KDW8</accession>
<dbReference type="Pfam" id="PF07510">
    <property type="entry name" value="GmrSD_C"/>
    <property type="match status" value="1"/>
</dbReference>
<gene>
    <name evidence="3" type="ORF">IV44_GL001824</name>
</gene>
<dbReference type="Proteomes" id="UP000051529">
    <property type="component" value="Unassembled WGS sequence"/>
</dbReference>
<feature type="domain" description="GmrSD restriction endonucleases N-terminal" evidence="1">
    <location>
        <begin position="20"/>
        <end position="221"/>
    </location>
</feature>
<dbReference type="InterPro" id="IPR011089">
    <property type="entry name" value="GmrSD_C"/>
</dbReference>
<dbReference type="PATRIC" id="fig|695563.3.peg.1896"/>
<dbReference type="AlphaFoldDB" id="A0A0R2KDW8"/>
<dbReference type="InterPro" id="IPR004919">
    <property type="entry name" value="GmrSD_N"/>
</dbReference>
<reference evidence="3 4" key="1">
    <citation type="journal article" date="2015" name="Genome Announc.">
        <title>Expanding the biotechnology potential of lactobacilli through comparative genomics of 213 strains and associated genera.</title>
        <authorList>
            <person name="Sun Z."/>
            <person name="Harris H.M."/>
            <person name="McCann A."/>
            <person name="Guo C."/>
            <person name="Argimon S."/>
            <person name="Zhang W."/>
            <person name="Yang X."/>
            <person name="Jeffery I.B."/>
            <person name="Cooney J.C."/>
            <person name="Kagawa T.F."/>
            <person name="Liu W."/>
            <person name="Song Y."/>
            <person name="Salvetti E."/>
            <person name="Wrobel A."/>
            <person name="Rasinkangas P."/>
            <person name="Parkhill J."/>
            <person name="Rea M.C."/>
            <person name="O'Sullivan O."/>
            <person name="Ritari J."/>
            <person name="Douillard F.P."/>
            <person name="Paul Ross R."/>
            <person name="Yang R."/>
            <person name="Briner A.E."/>
            <person name="Felis G.E."/>
            <person name="de Vos W.M."/>
            <person name="Barrangou R."/>
            <person name="Klaenhammer T.R."/>
            <person name="Caufield P.W."/>
            <person name="Cui Y."/>
            <person name="Zhang H."/>
            <person name="O'Toole P.W."/>
        </authorList>
    </citation>
    <scope>NUCLEOTIDE SEQUENCE [LARGE SCALE GENOMIC DNA]</scope>
    <source>
        <strain evidence="3 4">DSM 16698</strain>
    </source>
</reference>
<evidence type="ECO:0000259" key="1">
    <source>
        <dbReference type="Pfam" id="PF03235"/>
    </source>
</evidence>
<sequence length="697" mass="81053">MKADTFNAIDRLFAPMQMILKIPVYQRNYDWTETNVRRLLDDIRTVVQNHKPHFIGAIVYMESQNSDLGMPEYLIIDGQQRLTTITLLLQALKDLCGKDDQQAADMIESFLTNKYSPDEYKIKLKPIKSDNVQYEALLNNKLDKIDQDGHVYKNYMVAKKTFKSWIESGIKPIEILTALRQLQVVGISLKKGEDDPQIIFESINSTGVALTNSDLIRNFLLMSDHDQDRLFEEYWLPIEDMLRRNNDNYQLDLFFRQYVIMKSHGTVAERKVYSTFVKLFKENGYTHESALQEIKKYVEIYSAFLHPEETNYSDEIKGYLADLNQLSQTTCYPFLMHVFADFENRVIDETTLSKVLKLITVYLIRRSICNIPTNSLNGLFAYLYSRVFRMPANKSKYYEAINKYLFAQNNKNAVPDDEALKFSLVHGNSYQNQPLCRLLMLDIENGDTKEKLSTNNLSIEHIMPQTLSRSWRKYISDKEHEEYVHTLGNLSITGYNSEMSNKSFEEKKKILKQNSRVQILNEDIVDKDKWTIQDIINRSNRLADILIKKYHLDPVVDPKIVFENVDKIYVSNPEAATGRKPVSFTLEGSNYSIKTFKDITIKLINILDQDDPTRLEKLVGLTWKGDFGFFNSNNRLVICHKEDIDAKMEWHYAEVRDGIYVMVGGSASTIMHVLKELIDVYDIDEKDFSISVRAENN</sequence>
<evidence type="ECO:0000259" key="2">
    <source>
        <dbReference type="Pfam" id="PF07510"/>
    </source>
</evidence>
<evidence type="ECO:0000313" key="4">
    <source>
        <dbReference type="Proteomes" id="UP000051529"/>
    </source>
</evidence>
<evidence type="ECO:0008006" key="5">
    <source>
        <dbReference type="Google" id="ProtNLM"/>
    </source>
</evidence>
<organism evidence="3 4">
    <name type="scientific">Lactobacillus amylovorus subsp. animalium DSM 16698</name>
    <dbReference type="NCBI Taxonomy" id="695563"/>
    <lineage>
        <taxon>Bacteria</taxon>
        <taxon>Bacillati</taxon>
        <taxon>Bacillota</taxon>
        <taxon>Bacilli</taxon>
        <taxon>Lactobacillales</taxon>
        <taxon>Lactobacillaceae</taxon>
        <taxon>Lactobacillus</taxon>
        <taxon>Lactobacillus amylovorus subsp. animalium</taxon>
    </lineage>
</organism>
<comment type="caution">
    <text evidence="3">The sequence shown here is derived from an EMBL/GenBank/DDBJ whole genome shotgun (WGS) entry which is preliminary data.</text>
</comment>